<keyword evidence="1" id="KW-0808">Transferase</keyword>
<dbReference type="EMBL" id="BKCJ010005003">
    <property type="protein sequence ID" value="GEU64344.1"/>
    <property type="molecule type" value="Genomic_DNA"/>
</dbReference>
<proteinExistence type="predicted"/>
<sequence length="255" mass="28910">MVLVKVKETGSISIMYRICTNEGFDDVKIHYVGGLWVWIQFNNVKTCEAFKSNKALQNIWSTTRVASPSFKVDERMVWIKITGLLLCAKSGNDSEGCQKDDDRSRNMEEKHNDVLDDFIKQVVEQKVLPKSTNDVQKENNGVNLDGSDDISSKPLGFESFIKKDVSPFLNSKEVEEKRENINIVNVKSGGKWWSRSAKCSTSFGNFKSKDRNGFSFIDEINRMIKVGGVLAYDVKGCKRSLRKMINRIGVSMVDK</sequence>
<gene>
    <name evidence="1" type="ORF">Tci_036322</name>
</gene>
<accession>A0A6L2LVM8</accession>
<dbReference type="GO" id="GO:0003964">
    <property type="term" value="F:RNA-directed DNA polymerase activity"/>
    <property type="evidence" value="ECO:0007669"/>
    <property type="project" value="UniProtKB-KW"/>
</dbReference>
<organism evidence="1">
    <name type="scientific">Tanacetum cinerariifolium</name>
    <name type="common">Dalmatian daisy</name>
    <name type="synonym">Chrysanthemum cinerariifolium</name>
    <dbReference type="NCBI Taxonomy" id="118510"/>
    <lineage>
        <taxon>Eukaryota</taxon>
        <taxon>Viridiplantae</taxon>
        <taxon>Streptophyta</taxon>
        <taxon>Embryophyta</taxon>
        <taxon>Tracheophyta</taxon>
        <taxon>Spermatophyta</taxon>
        <taxon>Magnoliopsida</taxon>
        <taxon>eudicotyledons</taxon>
        <taxon>Gunneridae</taxon>
        <taxon>Pentapetalae</taxon>
        <taxon>asterids</taxon>
        <taxon>campanulids</taxon>
        <taxon>Asterales</taxon>
        <taxon>Asteraceae</taxon>
        <taxon>Asteroideae</taxon>
        <taxon>Anthemideae</taxon>
        <taxon>Anthemidinae</taxon>
        <taxon>Tanacetum</taxon>
    </lineage>
</organism>
<dbReference type="AlphaFoldDB" id="A0A6L2LVM8"/>
<evidence type="ECO:0000313" key="1">
    <source>
        <dbReference type="EMBL" id="GEU64344.1"/>
    </source>
</evidence>
<reference evidence="1" key="1">
    <citation type="journal article" date="2019" name="Sci. Rep.">
        <title>Draft genome of Tanacetum cinerariifolium, the natural source of mosquito coil.</title>
        <authorList>
            <person name="Yamashiro T."/>
            <person name="Shiraishi A."/>
            <person name="Satake H."/>
            <person name="Nakayama K."/>
        </authorList>
    </citation>
    <scope>NUCLEOTIDE SEQUENCE</scope>
</reference>
<keyword evidence="1" id="KW-0695">RNA-directed DNA polymerase</keyword>
<comment type="caution">
    <text evidence="1">The sequence shown here is derived from an EMBL/GenBank/DDBJ whole genome shotgun (WGS) entry which is preliminary data.</text>
</comment>
<protein>
    <submittedName>
        <fullName evidence="1">RNA-directed DNA polymerase, eukaryota, reverse transcriptase zinc-binding domain protein</fullName>
    </submittedName>
</protein>
<name>A0A6L2LVM8_TANCI</name>
<keyword evidence="1" id="KW-0548">Nucleotidyltransferase</keyword>